<feature type="domain" description="Helicase C-terminal" evidence="3">
    <location>
        <begin position="371"/>
        <end position="524"/>
    </location>
</feature>
<accession>V8G8C6</accession>
<dbReference type="EMBL" id="AYSV01000020">
    <property type="protein sequence ID" value="ETD72784.1"/>
    <property type="molecule type" value="Genomic_DNA"/>
</dbReference>
<evidence type="ECO:0000313" key="5">
    <source>
        <dbReference type="Proteomes" id="UP000018766"/>
    </source>
</evidence>
<dbReference type="InterPro" id="IPR038718">
    <property type="entry name" value="SNF2-like_sf"/>
</dbReference>
<dbReference type="InterPro" id="IPR027417">
    <property type="entry name" value="P-loop_NTPase"/>
</dbReference>
<dbReference type="PROSITE" id="PS51194">
    <property type="entry name" value="HELICASE_CTER"/>
    <property type="match status" value="1"/>
</dbReference>
<reference evidence="4 5" key="1">
    <citation type="submission" date="2013-11" db="EMBL/GenBank/DDBJ databases">
        <title>Genomic analysis of Pelistega sp. HM-7.</title>
        <authorList>
            <person name="Kumbhare S.V."/>
            <person name="Shetty S.A."/>
            <person name="Sharma O."/>
            <person name="Dhotre D.P."/>
        </authorList>
    </citation>
    <scope>NUCLEOTIDE SEQUENCE [LARGE SCALE GENOMIC DNA]</scope>
    <source>
        <strain evidence="4 5">HM-7</strain>
    </source>
</reference>
<dbReference type="AlphaFoldDB" id="V8G8C6"/>
<evidence type="ECO:0000313" key="4">
    <source>
        <dbReference type="EMBL" id="ETD72784.1"/>
    </source>
</evidence>
<dbReference type="SMART" id="SM00487">
    <property type="entry name" value="DEXDc"/>
    <property type="match status" value="1"/>
</dbReference>
<keyword evidence="5" id="KW-1185">Reference proteome</keyword>
<dbReference type="Gene3D" id="3.40.50.300">
    <property type="entry name" value="P-loop containing nucleotide triphosphate hydrolases"/>
    <property type="match status" value="1"/>
</dbReference>
<proteinExistence type="predicted"/>
<dbReference type="CDD" id="cd18793">
    <property type="entry name" value="SF2_C_SNF"/>
    <property type="match status" value="1"/>
</dbReference>
<gene>
    <name evidence="4" type="ORF">V757_02265</name>
</gene>
<evidence type="ECO:0008006" key="6">
    <source>
        <dbReference type="Google" id="ProtNLM"/>
    </source>
</evidence>
<dbReference type="Pfam" id="PF00176">
    <property type="entry name" value="SNF2-rel_dom"/>
    <property type="match status" value="1"/>
</dbReference>
<evidence type="ECO:0000259" key="3">
    <source>
        <dbReference type="PROSITE" id="PS51194"/>
    </source>
</evidence>
<dbReference type="OrthoDB" id="9760715at2"/>
<protein>
    <recommendedName>
        <fullName evidence="6">Helicase ATP-binding domain-containing protein</fullName>
    </recommendedName>
</protein>
<evidence type="ECO:0000259" key="2">
    <source>
        <dbReference type="PROSITE" id="PS51192"/>
    </source>
</evidence>
<dbReference type="PANTHER" id="PTHR10799">
    <property type="entry name" value="SNF2/RAD54 HELICASE FAMILY"/>
    <property type="match status" value="1"/>
</dbReference>
<comment type="caution">
    <text evidence="4">The sequence shown here is derived from an EMBL/GenBank/DDBJ whole genome shotgun (WGS) entry which is preliminary data.</text>
</comment>
<dbReference type="InterPro" id="IPR049730">
    <property type="entry name" value="SNF2/RAD54-like_C"/>
</dbReference>
<dbReference type="GO" id="GO:0005524">
    <property type="term" value="F:ATP binding"/>
    <property type="evidence" value="ECO:0007669"/>
    <property type="project" value="InterPro"/>
</dbReference>
<dbReference type="PROSITE" id="PS51192">
    <property type="entry name" value="HELICASE_ATP_BIND_1"/>
    <property type="match status" value="1"/>
</dbReference>
<sequence>MAAVDTATQTVTIKSRDPSKIKAVFPEYEVGFTNTGAEVIRVPHTIESIRVLANLGVKTKNLSPINYYYGFPKIKGVYAPMKHQIETARFLSENPRAFCLNQPRTGKTASVIMALDFLKQQGIAKSILVVAPRSCLRDVWETEIFGLVPSMSVAVLHGTKQQRLKLLAQNYDVFIINPDGIKVISAELQKAVEQGRINVVVFDEVTDFANPQSERWKCANRVTKTAKYVWGLTGTPGGPEGVYGMVKLILPHNMDCSFSSWRDRTMVQVNTHKWVTRTSYLESIFAVMQPNICFKKDDIMDLPPLQQFDRMGQLSKEQESLYTSVRKFMRSDMANITAQSAAVATSKLMQIATGAVKTDEDKVQYLDIAPRMEVLLDIIKEAEYKVLVFAPFTGVIDLLEREISKHYSCAVVDGRTAGHKRDAIFNSFRLQKDPHVLIAHPKTMSFGLELASADTIVFWGAPLNGTFVYQQAIERINSKLQKSKTPAVVHLYSTPIESKLFTALKAGIDINTAVLDIFKEVISE</sequence>
<organism evidence="4 5">
    <name type="scientific">Pelistega indica</name>
    <dbReference type="NCBI Taxonomy" id="1414851"/>
    <lineage>
        <taxon>Bacteria</taxon>
        <taxon>Pseudomonadati</taxon>
        <taxon>Pseudomonadota</taxon>
        <taxon>Betaproteobacteria</taxon>
        <taxon>Burkholderiales</taxon>
        <taxon>Alcaligenaceae</taxon>
        <taxon>Pelistega</taxon>
    </lineage>
</organism>
<dbReference type="Gene3D" id="3.40.50.10810">
    <property type="entry name" value="Tandem AAA-ATPase domain"/>
    <property type="match status" value="1"/>
</dbReference>
<dbReference type="SUPFAM" id="SSF52540">
    <property type="entry name" value="P-loop containing nucleoside triphosphate hydrolases"/>
    <property type="match status" value="2"/>
</dbReference>
<dbReference type="InterPro" id="IPR001650">
    <property type="entry name" value="Helicase_C-like"/>
</dbReference>
<dbReference type="InterPro" id="IPR014001">
    <property type="entry name" value="Helicase_ATP-bd"/>
</dbReference>
<name>V8G8C6_9BURK</name>
<dbReference type="GO" id="GO:0004386">
    <property type="term" value="F:helicase activity"/>
    <property type="evidence" value="ECO:0007669"/>
    <property type="project" value="UniProtKB-KW"/>
</dbReference>
<keyword evidence="1" id="KW-0378">Hydrolase</keyword>
<dbReference type="RefSeq" id="WP_023949467.1">
    <property type="nucleotide sequence ID" value="NZ_AYSV01000020.1"/>
</dbReference>
<feature type="domain" description="Helicase ATP-binding" evidence="2">
    <location>
        <begin position="88"/>
        <end position="254"/>
    </location>
</feature>
<dbReference type="GO" id="GO:0016787">
    <property type="term" value="F:hydrolase activity"/>
    <property type="evidence" value="ECO:0007669"/>
    <property type="project" value="UniProtKB-KW"/>
</dbReference>
<dbReference type="Proteomes" id="UP000018766">
    <property type="component" value="Unassembled WGS sequence"/>
</dbReference>
<dbReference type="InterPro" id="IPR000330">
    <property type="entry name" value="SNF2_N"/>
</dbReference>
<evidence type="ECO:0000256" key="1">
    <source>
        <dbReference type="ARBA" id="ARBA00022801"/>
    </source>
</evidence>
<dbReference type="Pfam" id="PF00271">
    <property type="entry name" value="Helicase_C"/>
    <property type="match status" value="1"/>
</dbReference>